<proteinExistence type="inferred from homology"/>
<dbReference type="GO" id="GO:0004519">
    <property type="term" value="F:endonuclease activity"/>
    <property type="evidence" value="ECO:0007669"/>
    <property type="project" value="UniProtKB-KW"/>
</dbReference>
<evidence type="ECO:0000256" key="4">
    <source>
        <dbReference type="ARBA" id="ARBA00022759"/>
    </source>
</evidence>
<evidence type="ECO:0000256" key="1">
    <source>
        <dbReference type="ARBA" id="ARBA00008172"/>
    </source>
</evidence>
<dbReference type="RefSeq" id="WP_148133705.1">
    <property type="nucleotide sequence ID" value="NZ_CP017634.1"/>
</dbReference>
<evidence type="ECO:0000256" key="6">
    <source>
        <dbReference type="ARBA" id="ARBA00030388"/>
    </source>
</evidence>
<dbReference type="Gene3D" id="3.30.2310.20">
    <property type="entry name" value="RelE-like"/>
    <property type="match status" value="1"/>
</dbReference>
<evidence type="ECO:0000256" key="5">
    <source>
        <dbReference type="ARBA" id="ARBA00022801"/>
    </source>
</evidence>
<dbReference type="PANTHER" id="PTHR38039:SF1">
    <property type="entry name" value="TOXIN YOEB"/>
    <property type="match status" value="1"/>
</dbReference>
<dbReference type="EMBL" id="CP017634">
    <property type="protein sequence ID" value="ATW24506.1"/>
    <property type="molecule type" value="Genomic_DNA"/>
</dbReference>
<reference evidence="8 9" key="1">
    <citation type="submission" date="2016-10" db="EMBL/GenBank/DDBJ databases">
        <title>Complete Genome Sequence of Peptococcaceae strain DCMF.</title>
        <authorList>
            <person name="Edwards R.J."/>
            <person name="Holland S.I."/>
            <person name="Deshpande N.P."/>
            <person name="Wong Y.K."/>
            <person name="Ertan H."/>
            <person name="Manefield M."/>
            <person name="Russell T.L."/>
            <person name="Lee M.J."/>
        </authorList>
    </citation>
    <scope>NUCLEOTIDE SEQUENCE [LARGE SCALE GENOMIC DNA]</scope>
    <source>
        <strain evidence="8 9">DCMF</strain>
    </source>
</reference>
<keyword evidence="5" id="KW-0378">Hydrolase</keyword>
<name>A0A3G1KQ02_FORW1</name>
<keyword evidence="3" id="KW-0540">Nuclease</keyword>
<dbReference type="PANTHER" id="PTHR38039">
    <property type="entry name" value="TOXIN YOEB"/>
    <property type="match status" value="1"/>
</dbReference>
<keyword evidence="2" id="KW-1277">Toxin-antitoxin system</keyword>
<evidence type="ECO:0000256" key="3">
    <source>
        <dbReference type="ARBA" id="ARBA00022722"/>
    </source>
</evidence>
<organism evidence="8 9">
    <name type="scientific">Formimonas warabiya</name>
    <dbReference type="NCBI Taxonomy" id="1761012"/>
    <lineage>
        <taxon>Bacteria</taxon>
        <taxon>Bacillati</taxon>
        <taxon>Bacillota</taxon>
        <taxon>Clostridia</taxon>
        <taxon>Eubacteriales</taxon>
        <taxon>Peptococcaceae</taxon>
        <taxon>Candidatus Formimonas</taxon>
    </lineage>
</organism>
<gene>
    <name evidence="8" type="ORF">DCMF_06675</name>
</gene>
<evidence type="ECO:0000256" key="7">
    <source>
        <dbReference type="ARBA" id="ARBA00050056"/>
    </source>
</evidence>
<protein>
    <recommendedName>
        <fullName evidence="7">Endoribonuclease YoeB</fullName>
    </recommendedName>
    <alternativeName>
        <fullName evidence="6">Putative mRNA interferase YoeB</fullName>
    </alternativeName>
</protein>
<dbReference type="Proteomes" id="UP000323521">
    <property type="component" value="Chromosome"/>
</dbReference>
<dbReference type="GO" id="GO:0006401">
    <property type="term" value="P:RNA catabolic process"/>
    <property type="evidence" value="ECO:0007669"/>
    <property type="project" value="InterPro"/>
</dbReference>
<dbReference type="InterPro" id="IPR009614">
    <property type="entry name" value="YoeB_toxin"/>
</dbReference>
<evidence type="ECO:0000313" key="9">
    <source>
        <dbReference type="Proteomes" id="UP000323521"/>
    </source>
</evidence>
<dbReference type="OrthoDB" id="9801102at2"/>
<comment type="similarity">
    <text evidence="1">Belongs to the YoeB family.</text>
</comment>
<accession>A0A3G1KQ02</accession>
<keyword evidence="9" id="KW-1185">Reference proteome</keyword>
<dbReference type="InterPro" id="IPR035093">
    <property type="entry name" value="RelE/ParE_toxin_dom_sf"/>
</dbReference>
<dbReference type="GO" id="GO:0045892">
    <property type="term" value="P:negative regulation of DNA-templated transcription"/>
    <property type="evidence" value="ECO:0007669"/>
    <property type="project" value="TreeGrafter"/>
</dbReference>
<dbReference type="Pfam" id="PF06769">
    <property type="entry name" value="YoeB_toxin"/>
    <property type="match status" value="1"/>
</dbReference>
<evidence type="ECO:0000313" key="8">
    <source>
        <dbReference type="EMBL" id="ATW24506.1"/>
    </source>
</evidence>
<dbReference type="NCBIfam" id="TIGR02116">
    <property type="entry name" value="toxin_Txe_YoeB"/>
    <property type="match status" value="1"/>
</dbReference>
<dbReference type="SUPFAM" id="SSF143011">
    <property type="entry name" value="RelE-like"/>
    <property type="match status" value="1"/>
</dbReference>
<dbReference type="KEGG" id="fwa:DCMF_06675"/>
<dbReference type="AlphaFoldDB" id="A0A3G1KQ02"/>
<keyword evidence="4" id="KW-0255">Endonuclease</keyword>
<dbReference type="GO" id="GO:0016787">
    <property type="term" value="F:hydrolase activity"/>
    <property type="evidence" value="ECO:0007669"/>
    <property type="project" value="UniProtKB-KW"/>
</dbReference>
<sequence>MSNDQWKIVYTKQGLKDKKTAFEAGLGDKIKSILEILRENPFTDYPPFEKLIGDLSGAYSRRINRQHRVVYQVYNEEKTVKIISMWLHYE</sequence>
<evidence type="ECO:0000256" key="2">
    <source>
        <dbReference type="ARBA" id="ARBA00022649"/>
    </source>
</evidence>